<gene>
    <name evidence="1" type="ORF">AMOR_00690</name>
</gene>
<dbReference type="SUPFAM" id="SSF47336">
    <property type="entry name" value="ACP-like"/>
    <property type="match status" value="1"/>
</dbReference>
<evidence type="ECO:0000313" key="1">
    <source>
        <dbReference type="EMBL" id="BDG01073.1"/>
    </source>
</evidence>
<sequence>MADGMGRRSGDDGIEGALLAFVAREVAAAPDGLTTEEHLVETGRVDSLGLLQILSFVDASWRVDLMSVGDPGDLRSIATLAAAIRREQAARHAVAEGA</sequence>
<dbReference type="EMBL" id="AP025591">
    <property type="protein sequence ID" value="BDG01073.1"/>
    <property type="molecule type" value="Genomic_DNA"/>
</dbReference>
<dbReference type="Gene3D" id="1.10.1200.10">
    <property type="entry name" value="ACP-like"/>
    <property type="match status" value="1"/>
</dbReference>
<name>A0ABM7WNM8_9BACT</name>
<evidence type="ECO:0008006" key="3">
    <source>
        <dbReference type="Google" id="ProtNLM"/>
    </source>
</evidence>
<evidence type="ECO:0000313" key="2">
    <source>
        <dbReference type="Proteomes" id="UP001162891"/>
    </source>
</evidence>
<reference evidence="2" key="1">
    <citation type="journal article" date="2022" name="Int. J. Syst. Evol. Microbiol.">
        <title>Anaeromyxobacter oryzae sp. nov., Anaeromyxobacter diazotrophicus sp. nov. and Anaeromyxobacter paludicola sp. nov., isolated from paddy soils.</title>
        <authorList>
            <person name="Itoh H."/>
            <person name="Xu Z."/>
            <person name="Mise K."/>
            <person name="Masuda Y."/>
            <person name="Ushijima N."/>
            <person name="Hayakawa C."/>
            <person name="Shiratori Y."/>
            <person name="Senoo K."/>
        </authorList>
    </citation>
    <scope>NUCLEOTIDE SEQUENCE [LARGE SCALE GENOMIC DNA]</scope>
    <source>
        <strain evidence="2">Red232</strain>
    </source>
</reference>
<dbReference type="RefSeq" id="WP_248357440.1">
    <property type="nucleotide sequence ID" value="NZ_AP025591.1"/>
</dbReference>
<dbReference type="InterPro" id="IPR036736">
    <property type="entry name" value="ACP-like_sf"/>
</dbReference>
<proteinExistence type="predicted"/>
<accession>A0ABM7WNM8</accession>
<organism evidence="1 2">
    <name type="scientific">Anaeromyxobacter oryzae</name>
    <dbReference type="NCBI Taxonomy" id="2918170"/>
    <lineage>
        <taxon>Bacteria</taxon>
        <taxon>Pseudomonadati</taxon>
        <taxon>Myxococcota</taxon>
        <taxon>Myxococcia</taxon>
        <taxon>Myxococcales</taxon>
        <taxon>Cystobacterineae</taxon>
        <taxon>Anaeromyxobacteraceae</taxon>
        <taxon>Anaeromyxobacter</taxon>
    </lineage>
</organism>
<protein>
    <recommendedName>
        <fullName evidence="3">Carrier domain-containing protein</fullName>
    </recommendedName>
</protein>
<keyword evidence="2" id="KW-1185">Reference proteome</keyword>
<dbReference type="Proteomes" id="UP001162891">
    <property type="component" value="Chromosome"/>
</dbReference>